<comment type="similarity">
    <text evidence="1">Belongs to the GTP cyclohydrolase I type 2/NIF3 family.</text>
</comment>
<sequence>MGVTIQEVIDRLKDSGPDTVDGVDGLLFGDPDAPVSGIVTAFSATHRVLRRSIALNANLVISHEGIFYSHRHEQTVPEADSVRRDKERLIEEAGLAVYRCHDFVHRCRPDLITRGLIRALGWESYLVKESPEAGILHLPKTTLNRLVQRVKERLDLPYLRVAGDLSAECSRVGILVGYRGGGRTAIPLYEGEGVDAVIAGEGPEWEAPQYVKDAAFQGKGRAYIALGHAESEEPGMKYLAEVLGRSFPCLAVHFVPETPVFRVV</sequence>
<dbReference type="Proteomes" id="UP000237797">
    <property type="component" value="Unassembled WGS sequence"/>
</dbReference>
<accession>A0A2T0LGS7</accession>
<gene>
    <name evidence="5" type="ORF">CLV97_106122</name>
</gene>
<evidence type="ECO:0000313" key="5">
    <source>
        <dbReference type="EMBL" id="PRX41509.1"/>
    </source>
</evidence>
<feature type="binding site" evidence="4">
    <location>
        <position position="228"/>
    </location>
    <ligand>
        <name>a divalent metal cation</name>
        <dbReference type="ChEBI" id="CHEBI:60240"/>
        <label>1</label>
    </ligand>
</feature>
<dbReference type="GO" id="GO:0046872">
    <property type="term" value="F:metal ion binding"/>
    <property type="evidence" value="ECO:0007669"/>
    <property type="project" value="UniProtKB-KW"/>
</dbReference>
<evidence type="ECO:0000256" key="3">
    <source>
        <dbReference type="ARBA" id="ARBA00022723"/>
    </source>
</evidence>
<dbReference type="EMBL" id="PVNE01000006">
    <property type="protein sequence ID" value="PRX41509.1"/>
    <property type="molecule type" value="Genomic_DNA"/>
</dbReference>
<keyword evidence="3 4" id="KW-0479">Metal-binding</keyword>
<dbReference type="SUPFAM" id="SSF102705">
    <property type="entry name" value="NIF3 (NGG1p interacting factor 3)-like"/>
    <property type="match status" value="1"/>
</dbReference>
<reference evidence="5 6" key="1">
    <citation type="submission" date="2018-03" db="EMBL/GenBank/DDBJ databases">
        <title>Genomic Encyclopedia of Archaeal and Bacterial Type Strains, Phase II (KMG-II): from individual species to whole genera.</title>
        <authorList>
            <person name="Goeker M."/>
        </authorList>
    </citation>
    <scope>NUCLEOTIDE SEQUENCE [LARGE SCALE GENOMIC DNA]</scope>
    <source>
        <strain evidence="5 6">DSM 44946</strain>
    </source>
</reference>
<dbReference type="RefSeq" id="WP_106344560.1">
    <property type="nucleotide sequence ID" value="NZ_PVNE01000006.1"/>
</dbReference>
<dbReference type="GO" id="GO:0016787">
    <property type="term" value="F:hydrolase activity"/>
    <property type="evidence" value="ECO:0007669"/>
    <property type="project" value="UniProtKB-KW"/>
</dbReference>
<evidence type="ECO:0000256" key="2">
    <source>
        <dbReference type="ARBA" id="ARBA00022112"/>
    </source>
</evidence>
<dbReference type="InterPro" id="IPR036069">
    <property type="entry name" value="DUF34/NIF3_sf"/>
</dbReference>
<protein>
    <recommendedName>
        <fullName evidence="2">GTP cyclohydrolase 1 type 2 homolog</fullName>
    </recommendedName>
</protein>
<comment type="caution">
    <text evidence="5">The sequence shown here is derived from an EMBL/GenBank/DDBJ whole genome shotgun (WGS) entry which is preliminary data.</text>
</comment>
<dbReference type="InterPro" id="IPR002678">
    <property type="entry name" value="DUF34/NIF3"/>
</dbReference>
<dbReference type="AlphaFoldDB" id="A0A2T0LGS7"/>
<name>A0A2T0LGS7_9BACL</name>
<keyword evidence="5" id="KW-0378">Hydrolase</keyword>
<evidence type="ECO:0000256" key="4">
    <source>
        <dbReference type="PIRSR" id="PIRSR602678-1"/>
    </source>
</evidence>
<dbReference type="GO" id="GO:0005737">
    <property type="term" value="C:cytoplasm"/>
    <property type="evidence" value="ECO:0007669"/>
    <property type="project" value="TreeGrafter"/>
</dbReference>
<keyword evidence="6" id="KW-1185">Reference proteome</keyword>
<organism evidence="5 6">
    <name type="scientific">Planifilum fimeticola</name>
    <dbReference type="NCBI Taxonomy" id="201975"/>
    <lineage>
        <taxon>Bacteria</taxon>
        <taxon>Bacillati</taxon>
        <taxon>Bacillota</taxon>
        <taxon>Bacilli</taxon>
        <taxon>Bacillales</taxon>
        <taxon>Thermoactinomycetaceae</taxon>
        <taxon>Planifilum</taxon>
    </lineage>
</organism>
<proteinExistence type="inferred from homology"/>
<dbReference type="Gene3D" id="3.40.1390.30">
    <property type="entry name" value="NIF3 (NGG1p interacting factor 3)-like"/>
    <property type="match status" value="2"/>
</dbReference>
<dbReference type="PANTHER" id="PTHR13799">
    <property type="entry name" value="NGG1 INTERACTING FACTOR 3"/>
    <property type="match status" value="1"/>
</dbReference>
<dbReference type="OrthoDB" id="1116574at2"/>
<dbReference type="PANTHER" id="PTHR13799:SF14">
    <property type="entry name" value="GTP CYCLOHYDROLASE 1 TYPE 2 HOMOLOG"/>
    <property type="match status" value="1"/>
</dbReference>
<evidence type="ECO:0000256" key="1">
    <source>
        <dbReference type="ARBA" id="ARBA00006964"/>
    </source>
</evidence>
<evidence type="ECO:0000313" key="6">
    <source>
        <dbReference type="Proteomes" id="UP000237797"/>
    </source>
</evidence>
<dbReference type="Pfam" id="PF01784">
    <property type="entry name" value="DUF34_NIF3"/>
    <property type="match status" value="1"/>
</dbReference>
<feature type="binding site" evidence="4">
    <location>
        <position position="232"/>
    </location>
    <ligand>
        <name>a divalent metal cation</name>
        <dbReference type="ChEBI" id="CHEBI:60240"/>
        <label>1</label>
    </ligand>
</feature>
<feature type="binding site" evidence="4">
    <location>
        <position position="63"/>
    </location>
    <ligand>
        <name>a divalent metal cation</name>
        <dbReference type="ChEBI" id="CHEBI:60240"/>
        <label>1</label>
    </ligand>
</feature>